<sequence>MTRTNAPRMAIAAAVAAVIGTSAPAMAQLEEVVVTAQKREQGILDVPLSIATLSGERFTSMFEGGADIRALSARVPGLYAESSNGRVAPRFYIRGLGNIDFDLAASQPVSIIMDEVVKENVVLKSFPLFDIERVEVLRGPQGSLFGRNTTAGIVKFDSYKPTQEFEGRVKVDAGSLGTINVEGAVGGGLTDNLAGRVAVLVQNRDDYIDNDYTGESDALGGFEENAAKAFLQWDATDSLTFLLGAHYRDLDGTSAIFRANVFDPGSNSLNENYDRETVYFDEGDNNPQEYESTGYNLKIDWDIGGMTLTSITAYDEADGYSLGDIDGGFGAVFLPEMGPGFIPFPSQTADSADTDQLTQEFRLASEYGDRFNWQVGAFYFDSELEVETNPFFIPATTVKHENTTWAVFGQGDYAFTDAWTLTAGLRWTDDEKDFTAPGYSENVSDDQISGDLALSYAADERSLFWAKVGTGFRAPTIQGRDVAFGGAPSVADSETITSFEFGYKSQFFDDTMRFNAALFYYEVEDIQFTAVGGTSNNIQLINADTGTGMGLEMDVEWLLTDNFVMTFGVGYADTEIEDSGLRVGACGSGRCTVTNPVDENGFVFIDGNPFPNAPETTFNVTASYSYPISDASELFVFTDWSYQGDTNIFLYDAKEFQTNGQYEGGFRAGWRRVDRGLEVAVFGRNITDEENVMGAIDFNNLTGFTNEPQVFGVSVSSEF</sequence>
<evidence type="ECO:0000256" key="3">
    <source>
        <dbReference type="ARBA" id="ARBA00022452"/>
    </source>
</evidence>
<dbReference type="PANTHER" id="PTHR32552">
    <property type="entry name" value="FERRICHROME IRON RECEPTOR-RELATED"/>
    <property type="match status" value="1"/>
</dbReference>
<evidence type="ECO:0000256" key="2">
    <source>
        <dbReference type="ARBA" id="ARBA00022448"/>
    </source>
</evidence>
<protein>
    <submittedName>
        <fullName evidence="16">TonB-dependent receptor</fullName>
    </submittedName>
</protein>
<evidence type="ECO:0000256" key="7">
    <source>
        <dbReference type="ARBA" id="ARBA00023065"/>
    </source>
</evidence>
<gene>
    <name evidence="16" type="ORF">C0029_16315</name>
</gene>
<keyword evidence="7" id="KW-0406">Ion transport</keyword>
<comment type="subcellular location">
    <subcellularLocation>
        <location evidence="1 11">Cell outer membrane</location>
        <topology evidence="1 11">Multi-pass membrane protein</topology>
    </subcellularLocation>
</comment>
<dbReference type="InterPro" id="IPR036942">
    <property type="entry name" value="Beta-barrel_TonB_sf"/>
</dbReference>
<evidence type="ECO:0000256" key="10">
    <source>
        <dbReference type="ARBA" id="ARBA00023237"/>
    </source>
</evidence>
<feature type="domain" description="TonB-dependent receptor-like beta-barrel" evidence="14">
    <location>
        <begin position="251"/>
        <end position="670"/>
    </location>
</feature>
<evidence type="ECO:0000313" key="16">
    <source>
        <dbReference type="EMBL" id="PLW85092.1"/>
    </source>
</evidence>
<dbReference type="RefSeq" id="WP_084197952.1">
    <property type="nucleotide sequence ID" value="NZ_BMYL01000004.1"/>
</dbReference>
<dbReference type="GO" id="GO:0009279">
    <property type="term" value="C:cell outer membrane"/>
    <property type="evidence" value="ECO:0007669"/>
    <property type="project" value="UniProtKB-SubCell"/>
</dbReference>
<proteinExistence type="inferred from homology"/>
<reference evidence="16 17" key="1">
    <citation type="submission" date="2018-01" db="EMBL/GenBank/DDBJ databases">
        <title>The draft genome sequence of Halioglobus japonicus S1-36.</title>
        <authorList>
            <person name="Du Z.-J."/>
            <person name="Shi M.-J."/>
        </authorList>
    </citation>
    <scope>NUCLEOTIDE SEQUENCE [LARGE SCALE GENOMIC DNA]</scope>
    <source>
        <strain evidence="16 17">S1-36</strain>
    </source>
</reference>
<evidence type="ECO:0000256" key="6">
    <source>
        <dbReference type="ARBA" id="ARBA00023004"/>
    </source>
</evidence>
<keyword evidence="3 11" id="KW-1134">Transmembrane beta strand</keyword>
<dbReference type="InterPro" id="IPR000531">
    <property type="entry name" value="Beta-barrel_TonB"/>
</dbReference>
<keyword evidence="16" id="KW-0675">Receptor</keyword>
<dbReference type="InterPro" id="IPR039426">
    <property type="entry name" value="TonB-dep_rcpt-like"/>
</dbReference>
<keyword evidence="13" id="KW-0732">Signal</keyword>
<accession>A0AAP8MC50</accession>
<evidence type="ECO:0000259" key="14">
    <source>
        <dbReference type="Pfam" id="PF00593"/>
    </source>
</evidence>
<keyword evidence="8 12" id="KW-0798">TonB box</keyword>
<keyword evidence="17" id="KW-1185">Reference proteome</keyword>
<keyword evidence="10 11" id="KW-0998">Cell outer membrane</keyword>
<evidence type="ECO:0000313" key="17">
    <source>
        <dbReference type="Proteomes" id="UP000235162"/>
    </source>
</evidence>
<dbReference type="AlphaFoldDB" id="A0AAP8MC50"/>
<dbReference type="Gene3D" id="2.40.170.20">
    <property type="entry name" value="TonB-dependent receptor, beta-barrel domain"/>
    <property type="match status" value="1"/>
</dbReference>
<keyword evidence="6" id="KW-0408">Iron</keyword>
<dbReference type="Proteomes" id="UP000235162">
    <property type="component" value="Unassembled WGS sequence"/>
</dbReference>
<dbReference type="PANTHER" id="PTHR32552:SF81">
    <property type="entry name" value="TONB-DEPENDENT OUTER MEMBRANE RECEPTOR"/>
    <property type="match status" value="1"/>
</dbReference>
<dbReference type="GO" id="GO:0006826">
    <property type="term" value="P:iron ion transport"/>
    <property type="evidence" value="ECO:0007669"/>
    <property type="project" value="UniProtKB-KW"/>
</dbReference>
<comment type="similarity">
    <text evidence="11 12">Belongs to the TonB-dependent receptor family.</text>
</comment>
<dbReference type="PROSITE" id="PS52016">
    <property type="entry name" value="TONB_DEPENDENT_REC_3"/>
    <property type="match status" value="1"/>
</dbReference>
<dbReference type="Pfam" id="PF07715">
    <property type="entry name" value="Plug"/>
    <property type="match status" value="1"/>
</dbReference>
<organism evidence="16 17">
    <name type="scientific">Halioglobus japonicus</name>
    <dbReference type="NCBI Taxonomy" id="930805"/>
    <lineage>
        <taxon>Bacteria</taxon>
        <taxon>Pseudomonadati</taxon>
        <taxon>Pseudomonadota</taxon>
        <taxon>Gammaproteobacteria</taxon>
        <taxon>Cellvibrionales</taxon>
        <taxon>Halieaceae</taxon>
        <taxon>Halioglobus</taxon>
    </lineage>
</organism>
<dbReference type="Pfam" id="PF00593">
    <property type="entry name" value="TonB_dep_Rec_b-barrel"/>
    <property type="match status" value="1"/>
</dbReference>
<evidence type="ECO:0000256" key="4">
    <source>
        <dbReference type="ARBA" id="ARBA00022496"/>
    </source>
</evidence>
<evidence type="ECO:0000259" key="15">
    <source>
        <dbReference type="Pfam" id="PF07715"/>
    </source>
</evidence>
<evidence type="ECO:0000256" key="8">
    <source>
        <dbReference type="ARBA" id="ARBA00023077"/>
    </source>
</evidence>
<evidence type="ECO:0000256" key="11">
    <source>
        <dbReference type="PROSITE-ProRule" id="PRU01360"/>
    </source>
</evidence>
<keyword evidence="2 11" id="KW-0813">Transport</keyword>
<keyword evidence="4" id="KW-0410">Iron transport</keyword>
<evidence type="ECO:0000256" key="12">
    <source>
        <dbReference type="RuleBase" id="RU003357"/>
    </source>
</evidence>
<feature type="signal peptide" evidence="13">
    <location>
        <begin position="1"/>
        <end position="27"/>
    </location>
</feature>
<evidence type="ECO:0000256" key="5">
    <source>
        <dbReference type="ARBA" id="ARBA00022692"/>
    </source>
</evidence>
<feature type="domain" description="TonB-dependent receptor plug" evidence="15">
    <location>
        <begin position="45"/>
        <end position="153"/>
    </location>
</feature>
<feature type="chain" id="PRO_5042922354" evidence="13">
    <location>
        <begin position="28"/>
        <end position="719"/>
    </location>
</feature>
<comment type="caution">
    <text evidence="16">The sequence shown here is derived from an EMBL/GenBank/DDBJ whole genome shotgun (WGS) entry which is preliminary data.</text>
</comment>
<evidence type="ECO:0000256" key="1">
    <source>
        <dbReference type="ARBA" id="ARBA00004571"/>
    </source>
</evidence>
<dbReference type="EMBL" id="PKUR01000004">
    <property type="protein sequence ID" value="PLW85092.1"/>
    <property type="molecule type" value="Genomic_DNA"/>
</dbReference>
<evidence type="ECO:0000256" key="9">
    <source>
        <dbReference type="ARBA" id="ARBA00023136"/>
    </source>
</evidence>
<evidence type="ECO:0000256" key="13">
    <source>
        <dbReference type="SAM" id="SignalP"/>
    </source>
</evidence>
<keyword evidence="9 11" id="KW-0472">Membrane</keyword>
<dbReference type="KEGG" id="hja:BST95_02050"/>
<name>A0AAP8MC50_9GAMM</name>
<dbReference type="SUPFAM" id="SSF56935">
    <property type="entry name" value="Porins"/>
    <property type="match status" value="1"/>
</dbReference>
<keyword evidence="5 11" id="KW-0812">Transmembrane</keyword>
<dbReference type="InterPro" id="IPR012910">
    <property type="entry name" value="Plug_dom"/>
</dbReference>